<accession>A0AC35TPI9</accession>
<dbReference type="WBParaSite" id="RSKR_0000266650.1">
    <property type="protein sequence ID" value="RSKR_0000266650.1"/>
    <property type="gene ID" value="RSKR_0000266650"/>
</dbReference>
<reference evidence="2" key="1">
    <citation type="submission" date="2016-11" db="UniProtKB">
        <authorList>
            <consortium name="WormBaseParasite"/>
        </authorList>
    </citation>
    <scope>IDENTIFICATION</scope>
    <source>
        <strain evidence="2">KR3021</strain>
    </source>
</reference>
<proteinExistence type="predicted"/>
<name>A0AC35TPI9_9BILA</name>
<evidence type="ECO:0000313" key="2">
    <source>
        <dbReference type="WBParaSite" id="RSKR_0000266650.1"/>
    </source>
</evidence>
<sequence length="253" mass="29420">MDDCYICQDFPGLHLNSILIIPYIANELIYPFAKDYGGHFMFTYLVIIAVICVMYPYLKGFYFLTKAISFGIHKKYYDHWFEMYLALVALFVYGITVLFYLSNLILKLPSSLTVYTYPIHFPYVNFPLILFLCHHFILKTHKAQSSIIYKIIDEDIYVYAKRFKCINEAVCTKESQIYLLSTRPSAQIKMSLNNGVSYNNRGGGYLSDSLSSNGNLDENVVTVRSVNDLDGWLIKKMRNYIPQMKICINNTFY</sequence>
<protein>
    <submittedName>
        <fullName evidence="2">Orfan</fullName>
    </submittedName>
</protein>
<evidence type="ECO:0000313" key="1">
    <source>
        <dbReference type="Proteomes" id="UP000095286"/>
    </source>
</evidence>
<organism evidence="1 2">
    <name type="scientific">Rhabditophanes sp. KR3021</name>
    <dbReference type="NCBI Taxonomy" id="114890"/>
    <lineage>
        <taxon>Eukaryota</taxon>
        <taxon>Metazoa</taxon>
        <taxon>Ecdysozoa</taxon>
        <taxon>Nematoda</taxon>
        <taxon>Chromadorea</taxon>
        <taxon>Rhabditida</taxon>
        <taxon>Tylenchina</taxon>
        <taxon>Panagrolaimomorpha</taxon>
        <taxon>Strongyloidoidea</taxon>
        <taxon>Alloionematidae</taxon>
        <taxon>Rhabditophanes</taxon>
    </lineage>
</organism>
<dbReference type="Proteomes" id="UP000095286">
    <property type="component" value="Unplaced"/>
</dbReference>